<dbReference type="InterPro" id="IPR046357">
    <property type="entry name" value="PPIase_dom_sf"/>
</dbReference>
<dbReference type="Pfam" id="PF13624">
    <property type="entry name" value="SurA_N_3"/>
    <property type="match status" value="1"/>
</dbReference>
<sequence length="621" mass="70472">MMETIRTAANSIVVKIIFAIIIVCFIFTGVGFLGFGGGKNSVRDQQQYIAKVDGEGISRARFEAEAKAKIEKSGGSSSFIKQIRRNVLSYQIDNYLAYKFSQKIGVAISNDQIKKFIKKQREFFKNGKFDNQTYLNLLAENDFTPDSYAKIIRTVLQQQQVVNALANSSFVLPIDSEISLLKNQTRSIYATSVNTSVSDIDESTITLDDEQKYYNEHLKEFFKNERVKVKYILTSEDIIRKTLDVTESELRNEYDKNIKAYSYPAKKAYSVIFVTDKEQANNIAKNLSSAKVSFEDTVKTVNQNQSISPYGKNASLGWFADGDSLPQVFKDANLKKVGQISSPINIDNGYAIVKLDGIQPKKVMDFNYIRYQIHSELFNKKLKQALESEENKIKTALSQSPKSIEELANKVGGEVKTSDWITFDDKFSIASHPEVRDVIFSEEMIVDGKTTGNISDLIPVDRNNKQYDFVVQTIDYRPEGIASFDEVKDEIHKKLLTQMTQNKFKSSVDNILAELNETGKAKNVQFAKKYTLNRNSTELNKQVIDMVFNLNPSVENKPVYGVEFLDDKNAYIVVLTKVDTPKEYNDISSELLPLFINNTYFYLTADIRSKAKIEIMPDANL</sequence>
<keyword evidence="4 12" id="KW-0812">Transmembrane</keyword>
<keyword evidence="15" id="KW-1185">Reference proteome</keyword>
<evidence type="ECO:0000259" key="13">
    <source>
        <dbReference type="PROSITE" id="PS50198"/>
    </source>
</evidence>
<comment type="subcellular location">
    <subcellularLocation>
        <location evidence="1">Cell inner membrane</location>
        <topology evidence="1">Single-pass type II membrane protein</topology>
        <orientation evidence="1">Periplasmic side</orientation>
    </subcellularLocation>
</comment>
<dbReference type="GO" id="GO:0005886">
    <property type="term" value="C:plasma membrane"/>
    <property type="evidence" value="ECO:0007669"/>
    <property type="project" value="UniProtKB-SubCell"/>
</dbReference>
<dbReference type="Pfam" id="PF13145">
    <property type="entry name" value="Rotamase_2"/>
    <property type="match status" value="1"/>
</dbReference>
<feature type="transmembrane region" description="Helical" evidence="12">
    <location>
        <begin position="12"/>
        <end position="35"/>
    </location>
</feature>
<dbReference type="InterPro" id="IPR000297">
    <property type="entry name" value="PPIase_PpiC"/>
</dbReference>
<feature type="domain" description="PpiC" evidence="13">
    <location>
        <begin position="264"/>
        <end position="357"/>
    </location>
</feature>
<evidence type="ECO:0000256" key="12">
    <source>
        <dbReference type="SAM" id="Phobius"/>
    </source>
</evidence>
<keyword evidence="11 14" id="KW-0413">Isomerase</keyword>
<keyword evidence="7" id="KW-0143">Chaperone</keyword>
<protein>
    <recommendedName>
        <fullName evidence="9">Periplasmic chaperone PpiD</fullName>
    </recommendedName>
    <alternativeName>
        <fullName evidence="10">Periplasmic folding chaperone</fullName>
    </alternativeName>
</protein>
<evidence type="ECO:0000256" key="10">
    <source>
        <dbReference type="ARBA" id="ARBA00042775"/>
    </source>
</evidence>
<dbReference type="InterPro" id="IPR052029">
    <property type="entry name" value="PpiD_chaperone"/>
</dbReference>
<dbReference type="Gene3D" id="1.10.4030.10">
    <property type="entry name" value="Porin chaperone SurA, peptide-binding domain"/>
    <property type="match status" value="1"/>
</dbReference>
<dbReference type="EMBL" id="FMBA01000012">
    <property type="protein sequence ID" value="SCB95167.1"/>
    <property type="molecule type" value="Genomic_DNA"/>
</dbReference>
<keyword evidence="5 12" id="KW-1133">Transmembrane helix</keyword>
<reference evidence="15" key="1">
    <citation type="submission" date="2016-08" db="EMBL/GenBank/DDBJ databases">
        <authorList>
            <person name="Varghese N."/>
            <person name="Submissions Spin"/>
        </authorList>
    </citation>
    <scope>NUCLEOTIDE SEQUENCE [LARGE SCALE GENOMIC DNA]</scope>
    <source>
        <strain evidence="15">R-53144</strain>
    </source>
</reference>
<dbReference type="SUPFAM" id="SSF109998">
    <property type="entry name" value="Triger factor/SurA peptide-binding domain-like"/>
    <property type="match status" value="1"/>
</dbReference>
<proteinExistence type="inferred from homology"/>
<comment type="similarity">
    <text evidence="8">Belongs to the PpiD chaperone family.</text>
</comment>
<dbReference type="PANTHER" id="PTHR47529:SF1">
    <property type="entry name" value="PERIPLASMIC CHAPERONE PPID"/>
    <property type="match status" value="1"/>
</dbReference>
<keyword evidence="2" id="KW-1003">Cell membrane</keyword>
<keyword evidence="6 12" id="KW-0472">Membrane</keyword>
<gene>
    <name evidence="14" type="ORF">GA0061080_10122</name>
</gene>
<dbReference type="OrthoDB" id="9812372at2"/>
<evidence type="ECO:0000256" key="2">
    <source>
        <dbReference type="ARBA" id="ARBA00022475"/>
    </source>
</evidence>
<dbReference type="RefSeq" id="WP_091121837.1">
    <property type="nucleotide sequence ID" value="NZ_FMBA01000012.1"/>
</dbReference>
<dbReference type="Proteomes" id="UP000199698">
    <property type="component" value="Unassembled WGS sequence"/>
</dbReference>
<dbReference type="AlphaFoldDB" id="A0A1C4AL18"/>
<dbReference type="InterPro" id="IPR027304">
    <property type="entry name" value="Trigger_fact/SurA_dom_sf"/>
</dbReference>
<evidence type="ECO:0000313" key="15">
    <source>
        <dbReference type="Proteomes" id="UP000199698"/>
    </source>
</evidence>
<evidence type="ECO:0000256" key="7">
    <source>
        <dbReference type="ARBA" id="ARBA00023186"/>
    </source>
</evidence>
<evidence type="ECO:0000313" key="14">
    <source>
        <dbReference type="EMBL" id="SCB95167.1"/>
    </source>
</evidence>
<evidence type="ECO:0000256" key="6">
    <source>
        <dbReference type="ARBA" id="ARBA00023136"/>
    </source>
</evidence>
<evidence type="ECO:0000256" key="4">
    <source>
        <dbReference type="ARBA" id="ARBA00022692"/>
    </source>
</evidence>
<dbReference type="GO" id="GO:0003755">
    <property type="term" value="F:peptidyl-prolyl cis-trans isomerase activity"/>
    <property type="evidence" value="ECO:0007669"/>
    <property type="project" value="UniProtKB-KW"/>
</dbReference>
<accession>A0A1C4AL18</accession>
<evidence type="ECO:0000256" key="8">
    <source>
        <dbReference type="ARBA" id="ARBA00038408"/>
    </source>
</evidence>
<dbReference type="PROSITE" id="PS50198">
    <property type="entry name" value="PPIC_PPIASE_2"/>
    <property type="match status" value="1"/>
</dbReference>
<evidence type="ECO:0000256" key="3">
    <source>
        <dbReference type="ARBA" id="ARBA00022519"/>
    </source>
</evidence>
<keyword evidence="11" id="KW-0697">Rotamase</keyword>
<evidence type="ECO:0000256" key="9">
    <source>
        <dbReference type="ARBA" id="ARBA00040743"/>
    </source>
</evidence>
<dbReference type="SUPFAM" id="SSF54534">
    <property type="entry name" value="FKBP-like"/>
    <property type="match status" value="1"/>
</dbReference>
<dbReference type="STRING" id="1798183.GA0061080_10122"/>
<dbReference type="PANTHER" id="PTHR47529">
    <property type="entry name" value="PEPTIDYL-PROLYL CIS-TRANS ISOMERASE D"/>
    <property type="match status" value="1"/>
</dbReference>
<name>A0A1C4AL18_9GAMM</name>
<dbReference type="Gene3D" id="3.10.50.40">
    <property type="match status" value="1"/>
</dbReference>
<evidence type="ECO:0000256" key="1">
    <source>
        <dbReference type="ARBA" id="ARBA00004382"/>
    </source>
</evidence>
<evidence type="ECO:0000256" key="11">
    <source>
        <dbReference type="PROSITE-ProRule" id="PRU00278"/>
    </source>
</evidence>
<evidence type="ECO:0000256" key="5">
    <source>
        <dbReference type="ARBA" id="ARBA00022989"/>
    </source>
</evidence>
<organism evidence="14 15">
    <name type="scientific">Gilliamella intestini</name>
    <dbReference type="NCBI Taxonomy" id="1798183"/>
    <lineage>
        <taxon>Bacteria</taxon>
        <taxon>Pseudomonadati</taxon>
        <taxon>Pseudomonadota</taxon>
        <taxon>Gammaproteobacteria</taxon>
        <taxon>Orbales</taxon>
        <taxon>Orbaceae</taxon>
        <taxon>Gilliamella</taxon>
    </lineage>
</organism>
<keyword evidence="3" id="KW-0997">Cell inner membrane</keyword>